<dbReference type="InterPro" id="IPR011029">
    <property type="entry name" value="DEATH-like_dom_sf"/>
</dbReference>
<feature type="region of interest" description="Disordered" evidence="4">
    <location>
        <begin position="779"/>
        <end position="803"/>
    </location>
</feature>
<dbReference type="PROSITE" id="PS50106">
    <property type="entry name" value="PDZ"/>
    <property type="match status" value="1"/>
</dbReference>
<organism evidence="7 8">
    <name type="scientific">Amphilophus citrinellus</name>
    <name type="common">Midas cichlid</name>
    <name type="synonym">Cichlasoma citrinellum</name>
    <dbReference type="NCBI Taxonomy" id="61819"/>
    <lineage>
        <taxon>Eukaryota</taxon>
        <taxon>Metazoa</taxon>
        <taxon>Chordata</taxon>
        <taxon>Craniata</taxon>
        <taxon>Vertebrata</taxon>
        <taxon>Euteleostomi</taxon>
        <taxon>Actinopterygii</taxon>
        <taxon>Neopterygii</taxon>
        <taxon>Teleostei</taxon>
        <taxon>Neoteleostei</taxon>
        <taxon>Acanthomorphata</taxon>
        <taxon>Ovalentaria</taxon>
        <taxon>Cichlomorphae</taxon>
        <taxon>Cichliformes</taxon>
        <taxon>Cichlidae</taxon>
        <taxon>New World cichlids</taxon>
        <taxon>Cichlasomatinae</taxon>
        <taxon>Heroini</taxon>
        <taxon>Amphilophus</taxon>
    </lineage>
</organism>
<dbReference type="Pfam" id="PF00619">
    <property type="entry name" value="CARD"/>
    <property type="match status" value="1"/>
</dbReference>
<feature type="region of interest" description="Disordered" evidence="4">
    <location>
        <begin position="433"/>
        <end position="472"/>
    </location>
</feature>
<dbReference type="SUPFAM" id="SSF50156">
    <property type="entry name" value="PDZ domain-like"/>
    <property type="match status" value="1"/>
</dbReference>
<evidence type="ECO:0000256" key="4">
    <source>
        <dbReference type="SAM" id="MobiDB-lite"/>
    </source>
</evidence>
<sequence length="1039" mass="120455">MENGTSDDVEGLWEKVDSKRYNLCCTITPSKLTPYLRQCKVLDELDEDEILNSILLTTKANRTSRLLDILHTKGERGYVAFLESLEFYYPDLYKLVTGKEPTRRFSTIVVEEGHEGLTQFLMNEVTKLQQQSKVKTLQHAELNKKFVTLEDEKRKLKLANQELQAFQQRYNKLREERNTYSDELLRVKDENYKLAMRYATLSEEKNMAVMRSRDLQLEIDQLKHKLNKVEEECKMERRQSLKLKNDIENRPKREQIFELERENEMLKIKLQELQSIIQPGPLPASDKAILDILEHDRQEALEDRQDLVNRLYNLHEEIRQAEELRDKYLEEKEDLELKCSTLQKDCEMYRNRIDTIAVQLEEVEKERDQAFRARDEAQHQFSQSLIDKDKYRKQIRELEERSDELHLEIVRKDAKLVTLESRLRRMSKDINLDQSLPRDIPPSIISQGEDKQGPSEWSSDESPDDKFFSEEPRLKRRPNLKAVVSCLHLKLIDIMNQSILSTLPEPPEKASLYRREREKEHDFYPQDERGPPSVHSSSSSHQSEGMDTYDLEQVNNIFRKLSLERPFRPSLSSFSRLSASLKPVQELSLQSDNLLKDIKLVGGNESGIFISHVQSGSIAEKAGLREGHHLLFIEGCIRGENQSISLDTSTQEEAHWTLQHCSGPITLHYRVNLDSYRRLQSNLADGTLASGDSFYIRVNLNVSGQLDSCSLSVRCDEVVHVLDTRHQGRCEWLCARVDPYTGSDLAECGTIPSNSRAQQLLLVKIQKLVCRGGKEENEIQRNNRNNLQPEETSHSPDPRASPRMSRASIFITQILQFVSRVDIKYKRMNSNERVRIINSGSTTLPRQGFEVLRPEGEYKVLSLIPYSPVTLQRTQRRRPVLFTPAALAKTIIQKILNMGGAMDFNICKPDSLTKEEFHLKQNVEPFIHYKEKQATFECITRENIEAVAAKVSFYCVCTAVADCLQDLIRNTGKLPMRVESEEDFVKLCRAKEKELEGIPCLYATLEPEAWAGMEDLIRVIKDRILDEQKKTIWVEQDLL</sequence>
<evidence type="ECO:0000313" key="8">
    <source>
        <dbReference type="Proteomes" id="UP000261340"/>
    </source>
</evidence>
<feature type="compositionally biased region" description="Basic and acidic residues" evidence="4">
    <location>
        <begin position="511"/>
        <end position="530"/>
    </location>
</feature>
<dbReference type="GO" id="GO:0042981">
    <property type="term" value="P:regulation of apoptotic process"/>
    <property type="evidence" value="ECO:0007669"/>
    <property type="project" value="InterPro"/>
</dbReference>
<dbReference type="FunFam" id="1.10.533.10:FF:000003">
    <property type="entry name" value="Caspase recruitment domain family, member 11"/>
    <property type="match status" value="1"/>
</dbReference>
<dbReference type="InterPro" id="IPR001478">
    <property type="entry name" value="PDZ"/>
</dbReference>
<dbReference type="STRING" id="61819.ENSACIP00000010785"/>
<dbReference type="SMART" id="SM00228">
    <property type="entry name" value="PDZ"/>
    <property type="match status" value="1"/>
</dbReference>
<evidence type="ECO:0000256" key="3">
    <source>
        <dbReference type="SAM" id="Coils"/>
    </source>
</evidence>
<feature type="domain" description="PDZ" evidence="5">
    <location>
        <begin position="598"/>
        <end position="667"/>
    </location>
</feature>
<dbReference type="PANTHER" id="PTHR14559">
    <property type="entry name" value="CASPASE RECRUITMENT DOMAIN FAMILY"/>
    <property type="match status" value="1"/>
</dbReference>
<dbReference type="GeneTree" id="ENSGT00940000158573"/>
<dbReference type="Gene3D" id="2.30.30.40">
    <property type="entry name" value="SH3 Domains"/>
    <property type="match status" value="1"/>
</dbReference>
<dbReference type="PROSITE" id="PS50209">
    <property type="entry name" value="CARD"/>
    <property type="match status" value="1"/>
</dbReference>
<dbReference type="FunFam" id="2.30.42.10:FF:000285">
    <property type="entry name" value="Caspase recruitment domain family, member 11"/>
    <property type="match status" value="1"/>
</dbReference>
<dbReference type="InterPro" id="IPR036034">
    <property type="entry name" value="PDZ_sf"/>
</dbReference>
<feature type="domain" description="CARD" evidence="6">
    <location>
        <begin position="8"/>
        <end position="100"/>
    </location>
</feature>
<feature type="coiled-coil region" evidence="3">
    <location>
        <begin position="139"/>
        <end position="415"/>
    </location>
</feature>
<dbReference type="Pfam" id="PF00595">
    <property type="entry name" value="PDZ"/>
    <property type="match status" value="1"/>
</dbReference>
<dbReference type="Gene3D" id="2.30.42.10">
    <property type="match status" value="1"/>
</dbReference>
<reference evidence="7" key="2">
    <citation type="submission" date="2025-09" db="UniProtKB">
        <authorList>
            <consortium name="Ensembl"/>
        </authorList>
    </citation>
    <scope>IDENTIFICATION</scope>
</reference>
<dbReference type="PANTHER" id="PTHR14559:SF4">
    <property type="entry name" value="CASPASE RECRUITMENT DOMAIN-CONTAINING PROTEIN 11"/>
    <property type="match status" value="1"/>
</dbReference>
<protein>
    <submittedName>
        <fullName evidence="7">Caspase recruitment domain family member 11</fullName>
    </submittedName>
</protein>
<evidence type="ECO:0000259" key="5">
    <source>
        <dbReference type="PROSITE" id="PS50106"/>
    </source>
</evidence>
<keyword evidence="2 3" id="KW-0175">Coiled coil</keyword>
<dbReference type="GO" id="GO:0050700">
    <property type="term" value="F:CARD domain binding"/>
    <property type="evidence" value="ECO:0007669"/>
    <property type="project" value="TreeGrafter"/>
</dbReference>
<dbReference type="InterPro" id="IPR027417">
    <property type="entry name" value="P-loop_NTPase"/>
</dbReference>
<feature type="region of interest" description="Disordered" evidence="4">
    <location>
        <begin position="511"/>
        <end position="546"/>
    </location>
</feature>
<name>A0A3Q0RQ79_AMPCI</name>
<accession>A0A3Q0RQ79</accession>
<evidence type="ECO:0000256" key="1">
    <source>
        <dbReference type="ARBA" id="ARBA00022553"/>
    </source>
</evidence>
<dbReference type="Proteomes" id="UP000261340">
    <property type="component" value="Unplaced"/>
</dbReference>
<feature type="compositionally biased region" description="Low complexity" evidence="4">
    <location>
        <begin position="533"/>
        <end position="543"/>
    </location>
</feature>
<dbReference type="Ensembl" id="ENSACIT00000011095.1">
    <property type="protein sequence ID" value="ENSACIP00000010785.1"/>
    <property type="gene ID" value="ENSACIG00000008397.1"/>
</dbReference>
<dbReference type="CDD" id="cd06736">
    <property type="entry name" value="PDZ_CARD11_CARD14-like"/>
    <property type="match status" value="1"/>
</dbReference>
<evidence type="ECO:0000256" key="2">
    <source>
        <dbReference type="ARBA" id="ARBA00023054"/>
    </source>
</evidence>
<reference evidence="7" key="1">
    <citation type="submission" date="2025-08" db="UniProtKB">
        <authorList>
            <consortium name="Ensembl"/>
        </authorList>
    </citation>
    <scope>IDENTIFICATION</scope>
</reference>
<keyword evidence="1" id="KW-0597">Phosphoprotein</keyword>
<keyword evidence="8" id="KW-1185">Reference proteome</keyword>
<dbReference type="OMA" id="DRYSHGA"/>
<evidence type="ECO:0000259" key="6">
    <source>
        <dbReference type="PROSITE" id="PS50209"/>
    </source>
</evidence>
<proteinExistence type="predicted"/>
<evidence type="ECO:0000313" key="7">
    <source>
        <dbReference type="Ensembl" id="ENSACIP00000010785.1"/>
    </source>
</evidence>
<dbReference type="SUPFAM" id="SSF47986">
    <property type="entry name" value="DEATH domain"/>
    <property type="match status" value="1"/>
</dbReference>
<dbReference type="Gene3D" id="3.40.50.300">
    <property type="entry name" value="P-loop containing nucleotide triphosphate hydrolases"/>
    <property type="match status" value="1"/>
</dbReference>
<dbReference type="AlphaFoldDB" id="A0A3Q0RQ79"/>
<dbReference type="GO" id="GO:0005737">
    <property type="term" value="C:cytoplasm"/>
    <property type="evidence" value="ECO:0007669"/>
    <property type="project" value="TreeGrafter"/>
</dbReference>
<dbReference type="Gene3D" id="1.10.533.10">
    <property type="entry name" value="Death Domain, Fas"/>
    <property type="match status" value="1"/>
</dbReference>
<dbReference type="InterPro" id="IPR001315">
    <property type="entry name" value="CARD"/>
</dbReference>